<dbReference type="EMBL" id="CP042467">
    <property type="protein sequence ID" value="QED27285.1"/>
    <property type="molecule type" value="Genomic_DNA"/>
</dbReference>
<organism evidence="1 2">
    <name type="scientific">Microvenator marinus</name>
    <dbReference type="NCBI Taxonomy" id="2600177"/>
    <lineage>
        <taxon>Bacteria</taxon>
        <taxon>Deltaproteobacteria</taxon>
        <taxon>Bradymonadales</taxon>
        <taxon>Microvenatoraceae</taxon>
        <taxon>Microvenator</taxon>
    </lineage>
</organism>
<dbReference type="OrthoDB" id="5516635at2"/>
<dbReference type="RefSeq" id="WP_146958970.1">
    <property type="nucleotide sequence ID" value="NZ_CP042467.1"/>
</dbReference>
<proteinExistence type="predicted"/>
<reference evidence="1 2" key="1">
    <citation type="submission" date="2019-08" db="EMBL/GenBank/DDBJ databases">
        <authorList>
            <person name="Liang Q."/>
        </authorList>
    </citation>
    <scope>NUCLEOTIDE SEQUENCE [LARGE SCALE GENOMIC DNA]</scope>
    <source>
        <strain evidence="1 2">V1718</strain>
    </source>
</reference>
<evidence type="ECO:0000313" key="2">
    <source>
        <dbReference type="Proteomes" id="UP000321595"/>
    </source>
</evidence>
<gene>
    <name evidence="1" type="ORF">FRD01_08520</name>
</gene>
<dbReference type="AlphaFoldDB" id="A0A5B8XP78"/>
<dbReference type="Proteomes" id="UP000321595">
    <property type="component" value="Chromosome"/>
</dbReference>
<sequence>MSTHSLLKLYDALQVSHVADVKTSGLDVLFPQGITWSEVLDCRITPFSDQTVEENCEFATEVHKFYILRAPEQDELG</sequence>
<dbReference type="KEGG" id="bbae:FRD01_08520"/>
<evidence type="ECO:0000313" key="1">
    <source>
        <dbReference type="EMBL" id="QED27285.1"/>
    </source>
</evidence>
<accession>A0A5B8XP78</accession>
<protein>
    <submittedName>
        <fullName evidence="1">Uncharacterized protein</fullName>
    </submittedName>
</protein>
<name>A0A5B8XP78_9DELT</name>
<keyword evidence="2" id="KW-1185">Reference proteome</keyword>